<keyword evidence="5 7" id="KW-0472">Membrane</keyword>
<keyword evidence="6" id="KW-0325">Glycoprotein</keyword>
<dbReference type="SUPFAM" id="SSF53448">
    <property type="entry name" value="Nucleotide-diphospho-sugar transferases"/>
    <property type="match status" value="1"/>
</dbReference>
<sequence length="547" mass="63010">MKTEHCKHFLFALMLLTVIYIAAYMFWINYYTPSIFTVLKHLTILPTMTMYEKPRESLLSLQVAPHNRIFSTGWWSSYSHWSLKKMCYDGVCYPTLKAQCSRTGNQIFQYIPIKTKALLRGINISMEVVGKKKSSASRMTLLVGIRFSNGTLKLLRRSSVLDFVLEPSPIRLLYISPPEVTIWGIILMLECRGKVSDAGFKNVVVFPISGLQTASSLSRSDVVDTCFQEPERALDIRPCYLNVEPILVPPETLANESSVTLATQLTMSRLKLLNQTMVPWEGAVSIAVFLPAFGKKDEARVLSERNMVSKFIEHHNLEKRGQVTIVVGNCTSENYPINTLRNIAIREVKTEFLLLLDVDFQPSADLQSNALRTIRSWPTVDKTAFVVPGFEFRGKLKENSFLPRTKSELVRSIFQKNHKIQPVKYKEGKSHTLTNYSRWYREEEPYILESFGDMYEPYVLLKNTPSLPLYDERFRGYGMDKITYIMELCAAGYQFVVLPDVWITHLPHPRNPLLGKLMSDAEFKLRNRMQRFEFLHSLIARYNISRC</sequence>
<comment type="subcellular location">
    <subcellularLocation>
        <location evidence="1">Membrane</location>
        <topology evidence="1">Single-pass type II membrane protein</topology>
    </subcellularLocation>
</comment>
<evidence type="ECO:0000313" key="8">
    <source>
        <dbReference type="Proteomes" id="UP000694941"/>
    </source>
</evidence>
<keyword evidence="4 7" id="KW-1133">Transmembrane helix</keyword>
<name>A0ABM1SAQ8_LIMPO</name>
<dbReference type="InterPro" id="IPR051292">
    <property type="entry name" value="Xyl/GlcA_transferase"/>
</dbReference>
<dbReference type="PANTHER" id="PTHR12270:SF52">
    <property type="entry name" value="GLYCOSYLTRANSFERASE-LIKE PROTEIN GNT13-RELATED"/>
    <property type="match status" value="1"/>
</dbReference>
<dbReference type="Pfam" id="PF13896">
    <property type="entry name" value="Glyco_transf_49"/>
    <property type="match status" value="1"/>
</dbReference>
<protein>
    <submittedName>
        <fullName evidence="9">LARGE xylosyl- and glucuronyltransferase 2-B-like isoform X2</fullName>
    </submittedName>
</protein>
<evidence type="ECO:0000256" key="6">
    <source>
        <dbReference type="ARBA" id="ARBA00023180"/>
    </source>
</evidence>
<evidence type="ECO:0000256" key="7">
    <source>
        <dbReference type="SAM" id="Phobius"/>
    </source>
</evidence>
<proteinExistence type="predicted"/>
<evidence type="ECO:0000256" key="1">
    <source>
        <dbReference type="ARBA" id="ARBA00004606"/>
    </source>
</evidence>
<dbReference type="RefSeq" id="XP_022240713.1">
    <property type="nucleotide sequence ID" value="XM_022385005.1"/>
</dbReference>
<dbReference type="PANTHER" id="PTHR12270">
    <property type="entry name" value="GLYCOSYLTRANSFERASE-RELATED"/>
    <property type="match status" value="1"/>
</dbReference>
<accession>A0ABM1SAQ8</accession>
<evidence type="ECO:0000313" key="9">
    <source>
        <dbReference type="RefSeq" id="XP_022240713.1"/>
    </source>
</evidence>
<organism evidence="8 9">
    <name type="scientific">Limulus polyphemus</name>
    <name type="common">Atlantic horseshoe crab</name>
    <dbReference type="NCBI Taxonomy" id="6850"/>
    <lineage>
        <taxon>Eukaryota</taxon>
        <taxon>Metazoa</taxon>
        <taxon>Ecdysozoa</taxon>
        <taxon>Arthropoda</taxon>
        <taxon>Chelicerata</taxon>
        <taxon>Merostomata</taxon>
        <taxon>Xiphosura</taxon>
        <taxon>Limulidae</taxon>
        <taxon>Limulus</taxon>
    </lineage>
</organism>
<keyword evidence="8" id="KW-1185">Reference proteome</keyword>
<keyword evidence="3" id="KW-0735">Signal-anchor</keyword>
<evidence type="ECO:0000256" key="4">
    <source>
        <dbReference type="ARBA" id="ARBA00022989"/>
    </source>
</evidence>
<keyword evidence="2 7" id="KW-0812">Transmembrane</keyword>
<evidence type="ECO:0000256" key="5">
    <source>
        <dbReference type="ARBA" id="ARBA00023136"/>
    </source>
</evidence>
<dbReference type="GeneID" id="106458728"/>
<feature type="transmembrane region" description="Helical" evidence="7">
    <location>
        <begin position="9"/>
        <end position="27"/>
    </location>
</feature>
<evidence type="ECO:0000256" key="2">
    <source>
        <dbReference type="ARBA" id="ARBA00022692"/>
    </source>
</evidence>
<gene>
    <name evidence="9" type="primary">LOC106458728</name>
</gene>
<evidence type="ECO:0000256" key="3">
    <source>
        <dbReference type="ARBA" id="ARBA00022968"/>
    </source>
</evidence>
<reference evidence="9" key="1">
    <citation type="submission" date="2025-08" db="UniProtKB">
        <authorList>
            <consortium name="RefSeq"/>
        </authorList>
    </citation>
    <scope>IDENTIFICATION</scope>
    <source>
        <tissue evidence="9">Muscle</tissue>
    </source>
</reference>
<dbReference type="InterPro" id="IPR029044">
    <property type="entry name" value="Nucleotide-diphossugar_trans"/>
</dbReference>
<dbReference type="Proteomes" id="UP000694941">
    <property type="component" value="Unplaced"/>
</dbReference>
<dbReference type="Gene3D" id="3.90.550.10">
    <property type="entry name" value="Spore Coat Polysaccharide Biosynthesis Protein SpsA, Chain A"/>
    <property type="match status" value="1"/>
</dbReference>